<sequence length="138" mass="15413">MSHAIYRLSERPFSGFVPFRLQFGSIQSGAARARLETSSYSSLGQTFEQLFAELLKWDQVFFAIPNLFWIILLFADLRAAGFVHAGWLKISFSALGLIITGGNGTMLGLMWLYREEALATRRDRGAVVPRPDLLANAV</sequence>
<name>A0A9W9WN73_9EURO</name>
<reference evidence="2" key="2">
    <citation type="journal article" date="2023" name="IMA Fungus">
        <title>Comparative genomic study of the Penicillium genus elucidates a diverse pangenome and 15 lateral gene transfer events.</title>
        <authorList>
            <person name="Petersen C."/>
            <person name="Sorensen T."/>
            <person name="Nielsen M.R."/>
            <person name="Sondergaard T.E."/>
            <person name="Sorensen J.L."/>
            <person name="Fitzpatrick D.A."/>
            <person name="Frisvad J.C."/>
            <person name="Nielsen K.L."/>
        </authorList>
    </citation>
    <scope>NUCLEOTIDE SEQUENCE</scope>
    <source>
        <strain evidence="2">IBT 17660</strain>
    </source>
</reference>
<keyword evidence="1" id="KW-1133">Transmembrane helix</keyword>
<evidence type="ECO:0000313" key="3">
    <source>
        <dbReference type="Proteomes" id="UP001147760"/>
    </source>
</evidence>
<organism evidence="2 3">
    <name type="scientific">Penicillium desertorum</name>
    <dbReference type="NCBI Taxonomy" id="1303715"/>
    <lineage>
        <taxon>Eukaryota</taxon>
        <taxon>Fungi</taxon>
        <taxon>Dikarya</taxon>
        <taxon>Ascomycota</taxon>
        <taxon>Pezizomycotina</taxon>
        <taxon>Eurotiomycetes</taxon>
        <taxon>Eurotiomycetidae</taxon>
        <taxon>Eurotiales</taxon>
        <taxon>Aspergillaceae</taxon>
        <taxon>Penicillium</taxon>
    </lineage>
</organism>
<dbReference type="OrthoDB" id="10029326at2759"/>
<proteinExistence type="predicted"/>
<keyword evidence="1" id="KW-0472">Membrane</keyword>
<comment type="caution">
    <text evidence="2">The sequence shown here is derived from an EMBL/GenBank/DDBJ whole genome shotgun (WGS) entry which is preliminary data.</text>
</comment>
<evidence type="ECO:0000256" key="1">
    <source>
        <dbReference type="SAM" id="Phobius"/>
    </source>
</evidence>
<keyword evidence="3" id="KW-1185">Reference proteome</keyword>
<keyword evidence="1" id="KW-0812">Transmembrane</keyword>
<protein>
    <submittedName>
        <fullName evidence="2">Uncharacterized protein</fullName>
    </submittedName>
</protein>
<evidence type="ECO:0000313" key="2">
    <source>
        <dbReference type="EMBL" id="KAJ5470584.1"/>
    </source>
</evidence>
<dbReference type="AlphaFoldDB" id="A0A9W9WN73"/>
<reference evidence="2" key="1">
    <citation type="submission" date="2022-12" db="EMBL/GenBank/DDBJ databases">
        <authorList>
            <person name="Petersen C."/>
        </authorList>
    </citation>
    <scope>NUCLEOTIDE SEQUENCE</scope>
    <source>
        <strain evidence="2">IBT 17660</strain>
    </source>
</reference>
<dbReference type="Proteomes" id="UP001147760">
    <property type="component" value="Unassembled WGS sequence"/>
</dbReference>
<dbReference type="EMBL" id="JAPWDO010000005">
    <property type="protein sequence ID" value="KAJ5470584.1"/>
    <property type="molecule type" value="Genomic_DNA"/>
</dbReference>
<accession>A0A9W9WN73</accession>
<gene>
    <name evidence="2" type="ORF">N7530_007941</name>
</gene>
<feature type="transmembrane region" description="Helical" evidence="1">
    <location>
        <begin position="92"/>
        <end position="113"/>
    </location>
</feature>
<feature type="transmembrane region" description="Helical" evidence="1">
    <location>
        <begin position="60"/>
        <end position="80"/>
    </location>
</feature>